<keyword evidence="3 6" id="KW-0808">Transferase</keyword>
<comment type="similarity">
    <text evidence="1">Belongs to the glycosyltransferase 2 family.</text>
</comment>
<accession>A0ABW7HCJ9</accession>
<protein>
    <submittedName>
        <fullName evidence="6">Glycosyltransferase family 2 protein</fullName>
        <ecNumber evidence="6">2.4.-.-</ecNumber>
    </submittedName>
</protein>
<dbReference type="PANTHER" id="PTHR43179:SF12">
    <property type="entry name" value="GALACTOFURANOSYLTRANSFERASE GLFT2"/>
    <property type="match status" value="1"/>
</dbReference>
<evidence type="ECO:0000313" key="7">
    <source>
        <dbReference type="Proteomes" id="UP001606134"/>
    </source>
</evidence>
<keyword evidence="4" id="KW-0472">Membrane</keyword>
<dbReference type="EMBL" id="JBIGIC010000005">
    <property type="protein sequence ID" value="MFG6487509.1"/>
    <property type="molecule type" value="Genomic_DNA"/>
</dbReference>
<keyword evidence="4" id="KW-0812">Transmembrane</keyword>
<keyword evidence="7" id="KW-1185">Reference proteome</keyword>
<organism evidence="6 7">
    <name type="scientific">Pelomonas candidula</name>
    <dbReference type="NCBI Taxonomy" id="3299025"/>
    <lineage>
        <taxon>Bacteria</taxon>
        <taxon>Pseudomonadati</taxon>
        <taxon>Pseudomonadota</taxon>
        <taxon>Betaproteobacteria</taxon>
        <taxon>Burkholderiales</taxon>
        <taxon>Sphaerotilaceae</taxon>
        <taxon>Roseateles</taxon>
    </lineage>
</organism>
<evidence type="ECO:0000313" key="6">
    <source>
        <dbReference type="EMBL" id="MFG6487509.1"/>
    </source>
</evidence>
<dbReference type="Proteomes" id="UP001606134">
    <property type="component" value="Unassembled WGS sequence"/>
</dbReference>
<keyword evidence="2 6" id="KW-0328">Glycosyltransferase</keyword>
<dbReference type="EC" id="2.4.-.-" evidence="6"/>
<dbReference type="PANTHER" id="PTHR43179">
    <property type="entry name" value="RHAMNOSYLTRANSFERASE WBBL"/>
    <property type="match status" value="1"/>
</dbReference>
<name>A0ABW7HCJ9_9BURK</name>
<dbReference type="Gene3D" id="3.90.550.10">
    <property type="entry name" value="Spore Coat Polysaccharide Biosynthesis Protein SpsA, Chain A"/>
    <property type="match status" value="1"/>
</dbReference>
<feature type="domain" description="Glycosyltransferase 2-like" evidence="5">
    <location>
        <begin position="17"/>
        <end position="86"/>
    </location>
</feature>
<evidence type="ECO:0000256" key="2">
    <source>
        <dbReference type="ARBA" id="ARBA00022676"/>
    </source>
</evidence>
<feature type="transmembrane region" description="Helical" evidence="4">
    <location>
        <begin position="286"/>
        <end position="305"/>
    </location>
</feature>
<dbReference type="SUPFAM" id="SSF53448">
    <property type="entry name" value="Nucleotide-diphospho-sugar transferases"/>
    <property type="match status" value="1"/>
</dbReference>
<dbReference type="InterPro" id="IPR001173">
    <property type="entry name" value="Glyco_trans_2-like"/>
</dbReference>
<evidence type="ECO:0000256" key="1">
    <source>
        <dbReference type="ARBA" id="ARBA00006739"/>
    </source>
</evidence>
<dbReference type="InterPro" id="IPR029044">
    <property type="entry name" value="Nucleotide-diphossugar_trans"/>
</dbReference>
<sequence length="340" mass="37197">MPHTAADGQAPATAIVLLNWNGARDTLPCLESLGALDGDDFYVIVVDNASTDGSWDTLKTAASQLAAFGLDPHWQVLTRADTEGPAIPAATPRSVWLVQAGENGGFAKGNNVGLRLALRHGVEFAWVLNNDTLVKPDSLTALVERARQDPRLGMVGSILLYASHPNTIQAFGGATYFYKRARGEQIGNGQDIETADFKALSQARLDYVAGASMLVRAELMRSVGLFSEHFFLYFEEIDWAHRARPAWRLGMAESSLVLHKEGASIGTATLSRRSLLSEYYLARNLILFYGSHLPGLLVLAVLRNLREAMGMCLRREEGRRIATVLRATWHGLIRKTGATH</sequence>
<evidence type="ECO:0000256" key="3">
    <source>
        <dbReference type="ARBA" id="ARBA00022679"/>
    </source>
</evidence>
<comment type="caution">
    <text evidence="6">The sequence shown here is derived from an EMBL/GenBank/DDBJ whole genome shotgun (WGS) entry which is preliminary data.</text>
</comment>
<gene>
    <name evidence="6" type="ORF">ACG04R_12575</name>
</gene>
<dbReference type="CDD" id="cd04186">
    <property type="entry name" value="GT_2_like_c"/>
    <property type="match status" value="1"/>
</dbReference>
<evidence type="ECO:0000256" key="4">
    <source>
        <dbReference type="SAM" id="Phobius"/>
    </source>
</evidence>
<proteinExistence type="inferred from homology"/>
<dbReference type="Pfam" id="PF13641">
    <property type="entry name" value="Glyco_tranf_2_3"/>
    <property type="match status" value="1"/>
</dbReference>
<dbReference type="Pfam" id="PF00535">
    <property type="entry name" value="Glycos_transf_2"/>
    <property type="match status" value="1"/>
</dbReference>
<dbReference type="RefSeq" id="WP_394410505.1">
    <property type="nucleotide sequence ID" value="NZ_JBIGIC010000005.1"/>
</dbReference>
<keyword evidence="4" id="KW-1133">Transmembrane helix</keyword>
<dbReference type="GO" id="GO:0016757">
    <property type="term" value="F:glycosyltransferase activity"/>
    <property type="evidence" value="ECO:0007669"/>
    <property type="project" value="UniProtKB-KW"/>
</dbReference>
<reference evidence="6 7" key="1">
    <citation type="submission" date="2024-08" db="EMBL/GenBank/DDBJ databases">
        <authorList>
            <person name="Lu H."/>
        </authorList>
    </citation>
    <scope>NUCLEOTIDE SEQUENCE [LARGE SCALE GENOMIC DNA]</scope>
    <source>
        <strain evidence="6 7">BYS78W</strain>
    </source>
</reference>
<evidence type="ECO:0000259" key="5">
    <source>
        <dbReference type="Pfam" id="PF00535"/>
    </source>
</evidence>